<keyword evidence="7" id="KW-1185">Reference proteome</keyword>
<dbReference type="GO" id="GO:0016787">
    <property type="term" value="F:hydrolase activity"/>
    <property type="evidence" value="ECO:0007669"/>
    <property type="project" value="UniProtKB-KW"/>
</dbReference>
<accession>A0A5S9IHP8</accession>
<name>A0A5S9IHP8_UABAM</name>
<keyword evidence="4" id="KW-0862">Zinc</keyword>
<dbReference type="Pfam" id="PF00753">
    <property type="entry name" value="Lactamase_B"/>
    <property type="match status" value="1"/>
</dbReference>
<dbReference type="EMBL" id="AP019860">
    <property type="protein sequence ID" value="BBM81983.1"/>
    <property type="molecule type" value="Genomic_DNA"/>
</dbReference>
<reference evidence="6 7" key="1">
    <citation type="submission" date="2019-08" db="EMBL/GenBank/DDBJ databases">
        <title>Complete genome sequence of Candidatus Uab amorphum.</title>
        <authorList>
            <person name="Shiratori T."/>
            <person name="Suzuki S."/>
            <person name="Kakizawa Y."/>
            <person name="Ishida K."/>
        </authorList>
    </citation>
    <scope>NUCLEOTIDE SEQUENCE [LARGE SCALE GENOMIC DNA]</scope>
    <source>
        <strain evidence="6 7">SRT547</strain>
    </source>
</reference>
<keyword evidence="2" id="KW-0479">Metal-binding</keyword>
<dbReference type="SMART" id="SM00849">
    <property type="entry name" value="Lactamase_B"/>
    <property type="match status" value="1"/>
</dbReference>
<dbReference type="RefSeq" id="WP_151966243.1">
    <property type="nucleotide sequence ID" value="NZ_AP019860.1"/>
</dbReference>
<dbReference type="KEGG" id="uam:UABAM_00326"/>
<dbReference type="Proteomes" id="UP000326354">
    <property type="component" value="Chromosome"/>
</dbReference>
<gene>
    <name evidence="6" type="ORF">UABAM_00326</name>
</gene>
<evidence type="ECO:0000256" key="2">
    <source>
        <dbReference type="ARBA" id="ARBA00022723"/>
    </source>
</evidence>
<evidence type="ECO:0000313" key="6">
    <source>
        <dbReference type="EMBL" id="BBM81983.1"/>
    </source>
</evidence>
<dbReference type="OrthoDB" id="9802248at2"/>
<dbReference type="InterPro" id="IPR001279">
    <property type="entry name" value="Metallo-B-lactamas"/>
</dbReference>
<comment type="cofactor">
    <cofactor evidence="1">
        <name>Zn(2+)</name>
        <dbReference type="ChEBI" id="CHEBI:29105"/>
    </cofactor>
</comment>
<evidence type="ECO:0000256" key="4">
    <source>
        <dbReference type="ARBA" id="ARBA00022833"/>
    </source>
</evidence>
<organism evidence="6 7">
    <name type="scientific">Uabimicrobium amorphum</name>
    <dbReference type="NCBI Taxonomy" id="2596890"/>
    <lineage>
        <taxon>Bacteria</taxon>
        <taxon>Pseudomonadati</taxon>
        <taxon>Planctomycetota</taxon>
        <taxon>Candidatus Uabimicrobiia</taxon>
        <taxon>Candidatus Uabimicrobiales</taxon>
        <taxon>Candidatus Uabimicrobiaceae</taxon>
        <taxon>Candidatus Uabimicrobium</taxon>
    </lineage>
</organism>
<proteinExistence type="predicted"/>
<evidence type="ECO:0000256" key="3">
    <source>
        <dbReference type="ARBA" id="ARBA00022801"/>
    </source>
</evidence>
<feature type="domain" description="Metallo-beta-lactamase" evidence="5">
    <location>
        <begin position="12"/>
        <end position="189"/>
    </location>
</feature>
<dbReference type="InterPro" id="IPR036866">
    <property type="entry name" value="RibonucZ/Hydroxyglut_hydro"/>
</dbReference>
<evidence type="ECO:0000313" key="7">
    <source>
        <dbReference type="Proteomes" id="UP000326354"/>
    </source>
</evidence>
<protein>
    <submittedName>
        <fullName evidence="6">MBL fold metallo-hydrolase</fullName>
    </submittedName>
</protein>
<dbReference type="AlphaFoldDB" id="A0A5S9IHP8"/>
<dbReference type="InterPro" id="IPR051453">
    <property type="entry name" value="MBL_Glyoxalase_II"/>
</dbReference>
<dbReference type="GO" id="GO:0046872">
    <property type="term" value="F:metal ion binding"/>
    <property type="evidence" value="ECO:0007669"/>
    <property type="project" value="UniProtKB-KW"/>
</dbReference>
<sequence>MQIEVLTVSPFAQNARILVCEKTKKAVIVDPGDEAQRIIKRAETLGAEVAYIWATHGHIDHVGVVHEIQEQLKVPFYMHKDDEEMLNSLPIQAKHFGLEINDVPKVDRFIDESDTLSFGECSCSILHIPGHSPGSVGFLFGKDLIGGDALFAGSIGRTDLPGGCFQTLRKSILEKLYTLPEDTVVHTGHGPNTTIGREKYHNHFVRVT</sequence>
<dbReference type="SUPFAM" id="SSF56281">
    <property type="entry name" value="Metallo-hydrolase/oxidoreductase"/>
    <property type="match status" value="1"/>
</dbReference>
<evidence type="ECO:0000259" key="5">
    <source>
        <dbReference type="SMART" id="SM00849"/>
    </source>
</evidence>
<dbReference type="PANTHER" id="PTHR46233:SF3">
    <property type="entry name" value="HYDROXYACYLGLUTATHIONE HYDROLASE GLOC"/>
    <property type="match status" value="1"/>
</dbReference>
<dbReference type="PANTHER" id="PTHR46233">
    <property type="entry name" value="HYDROXYACYLGLUTATHIONE HYDROLASE GLOC"/>
    <property type="match status" value="1"/>
</dbReference>
<evidence type="ECO:0000256" key="1">
    <source>
        <dbReference type="ARBA" id="ARBA00001947"/>
    </source>
</evidence>
<dbReference type="Gene3D" id="3.60.15.10">
    <property type="entry name" value="Ribonuclease Z/Hydroxyacylglutathione hydrolase-like"/>
    <property type="match status" value="1"/>
</dbReference>
<keyword evidence="3 6" id="KW-0378">Hydrolase</keyword>